<dbReference type="PROSITE" id="PS00437">
    <property type="entry name" value="CATALASE_1"/>
    <property type="match status" value="1"/>
</dbReference>
<dbReference type="GO" id="GO:0005829">
    <property type="term" value="C:cytosol"/>
    <property type="evidence" value="ECO:0007669"/>
    <property type="project" value="TreeGrafter"/>
</dbReference>
<dbReference type="AlphaFoldDB" id="A0A4P7C3A9"/>
<proteinExistence type="inferred from homology"/>
<dbReference type="GO" id="GO:0004096">
    <property type="term" value="F:catalase activity"/>
    <property type="evidence" value="ECO:0007669"/>
    <property type="project" value="UniProtKB-UniRule"/>
</dbReference>
<keyword evidence="7 10" id="KW-0560">Oxidoreductase</keyword>
<dbReference type="InterPro" id="IPR002226">
    <property type="entry name" value="Catalase_haem_BS"/>
</dbReference>
<dbReference type="InterPro" id="IPR010582">
    <property type="entry name" value="Catalase_immune_responsive"/>
</dbReference>
<feature type="region of interest" description="Disordered" evidence="15">
    <location>
        <begin position="1"/>
        <end position="47"/>
    </location>
</feature>
<dbReference type="PANTHER" id="PTHR42821:SF1">
    <property type="entry name" value="CATALASE-B"/>
    <property type="match status" value="1"/>
</dbReference>
<evidence type="ECO:0000256" key="2">
    <source>
        <dbReference type="ARBA" id="ARBA00010660"/>
    </source>
</evidence>
<dbReference type="Pfam" id="PF00199">
    <property type="entry name" value="Catalase"/>
    <property type="match status" value="1"/>
</dbReference>
<dbReference type="Proteomes" id="UP000294325">
    <property type="component" value="Chromosome"/>
</dbReference>
<dbReference type="FunFam" id="2.40.180.10:FF:000003">
    <property type="entry name" value="Catalase"/>
    <property type="match status" value="1"/>
</dbReference>
<evidence type="ECO:0000256" key="15">
    <source>
        <dbReference type="SAM" id="MobiDB-lite"/>
    </source>
</evidence>
<feature type="binding site" evidence="13">
    <location>
        <position position="162"/>
    </location>
    <ligand>
        <name>heme</name>
        <dbReference type="ChEBI" id="CHEBI:30413"/>
    </ligand>
</feature>
<dbReference type="GO" id="GO:0006979">
    <property type="term" value="P:response to oxidative stress"/>
    <property type="evidence" value="ECO:0007669"/>
    <property type="project" value="InterPro"/>
</dbReference>
<sequence>MTHSSKKDAAIGQGGELHQHTSSDSETLTTQQGLPVADDQNSLRVGTRGPTLLEDHIMREKIFHFDHERIPERVVHARGYGAHGYFETYENLNDLTRADIFQRAGEKTPVFARFSTVAGNKGSADLPRDVRGFAVKFYTKEGNWDLVANNIPVFFIQDAIKFPDLIHAAKQEPDRGFPQAQTAHDNFWDFVSLTPESMHMIMWIMSDRAIPRSFRFMEGFGVHTFRLINSEGKSTFVKFHWKPKQGLQSVMWNEALKINGADPDFHRRDLWDAITMGDYPEWELGLQVFDEEFAEKFDFDVLDATKIIPEEEIPVKIVGRLVLDRVVDNFFAETEQVAFCTQNIVPGIDHSDDPLLQGRNFSYLDTQLKRLGSPNFTHIPINAPKCPMHHFQQDGHMAMHNPKGRANYEPNSWGEKGGPRENPAKGFTSYAAPLSGQKARIRSETFADHYSQARQFYISQTPIEQKHMSNALIFELSKVERKDIRERIVSHLLNIDDDLAKAVARGLGLEALPQPAQAAKPTRRDLKASEKLSILKNGPDTFKGRKIGILMTDGADADIYSALENIAKSEGALIEVIAPQVGGVTDNRNTKISAAQKVDGGPSVLYDAVVILTSEEGAKNLVKLPPAKDFVNDAFAHCKFIGFVKGAEPLLEATGVAQKLDPGCLLLKDEESVSSFVKTCRNLRFWEREEGFVES</sequence>
<dbReference type="InterPro" id="IPR011614">
    <property type="entry name" value="Catalase_core"/>
</dbReference>
<name>A0A4P7C3A9_9GAMM</name>
<dbReference type="InterPro" id="IPR018028">
    <property type="entry name" value="Catalase"/>
</dbReference>
<dbReference type="SMART" id="SM01060">
    <property type="entry name" value="Catalase"/>
    <property type="match status" value="1"/>
</dbReference>
<keyword evidence="9 10" id="KW-0376">Hydrogen peroxide</keyword>
<keyword evidence="18" id="KW-1185">Reference proteome</keyword>
<evidence type="ECO:0000256" key="9">
    <source>
        <dbReference type="ARBA" id="ARBA00023324"/>
    </source>
</evidence>
<dbReference type="Pfam" id="PF18011">
    <property type="entry name" value="Catalase_C"/>
    <property type="match status" value="1"/>
</dbReference>
<comment type="similarity">
    <text evidence="2">Belongs to the catalase family. HPII subfamily.</text>
</comment>
<feature type="binding site" evidence="13">
    <location>
        <position position="73"/>
    </location>
    <ligand>
        <name>heme</name>
        <dbReference type="ChEBI" id="CHEBI:30413"/>
    </ligand>
</feature>
<feature type="binding site" evidence="13">
    <location>
        <position position="359"/>
    </location>
    <ligand>
        <name>heme</name>
        <dbReference type="ChEBI" id="CHEBI:30413"/>
    </ligand>
</feature>
<dbReference type="InterPro" id="IPR043156">
    <property type="entry name" value="Catalase_clade2_helical"/>
</dbReference>
<comment type="catalytic activity">
    <reaction evidence="10 14">
        <text>2 H2O2 = O2 + 2 H2O</text>
        <dbReference type="Rhea" id="RHEA:20309"/>
        <dbReference type="ChEBI" id="CHEBI:15377"/>
        <dbReference type="ChEBI" id="CHEBI:15379"/>
        <dbReference type="ChEBI" id="CHEBI:16240"/>
        <dbReference type="EC" id="1.11.1.6"/>
    </reaction>
</comment>
<dbReference type="Gene3D" id="1.20.1370.20">
    <property type="match status" value="1"/>
</dbReference>
<dbReference type="OrthoDB" id="9761719at2"/>
<dbReference type="InterPro" id="IPR024708">
    <property type="entry name" value="Catalase_AS"/>
</dbReference>
<comment type="cofactor">
    <cofactor evidence="1 10 12">
        <name>heme</name>
        <dbReference type="ChEBI" id="CHEBI:30413"/>
    </cofactor>
</comment>
<feature type="binding site" evidence="13">
    <location>
        <position position="370"/>
    </location>
    <ligand>
        <name>heme</name>
        <dbReference type="ChEBI" id="CHEBI:30413"/>
    </ligand>
</feature>
<dbReference type="RefSeq" id="WP_134359527.1">
    <property type="nucleotide sequence ID" value="NZ_CP038033.1"/>
</dbReference>
<dbReference type="PROSITE" id="PS00438">
    <property type="entry name" value="CATALASE_2"/>
    <property type="match status" value="1"/>
</dbReference>
<evidence type="ECO:0000313" key="17">
    <source>
        <dbReference type="EMBL" id="QBQ56279.1"/>
    </source>
</evidence>
<evidence type="ECO:0000256" key="13">
    <source>
        <dbReference type="PIRSR" id="PIRSR038927-3"/>
    </source>
</evidence>
<feature type="compositionally biased region" description="Polar residues" evidence="15">
    <location>
        <begin position="24"/>
        <end position="44"/>
    </location>
</feature>
<evidence type="ECO:0000256" key="4">
    <source>
        <dbReference type="ARBA" id="ARBA00022559"/>
    </source>
</evidence>
<dbReference type="PANTHER" id="PTHR42821">
    <property type="entry name" value="CATALASE"/>
    <property type="match status" value="1"/>
</dbReference>
<evidence type="ECO:0000256" key="11">
    <source>
        <dbReference type="PIRSR" id="PIRSR038927-1"/>
    </source>
</evidence>
<evidence type="ECO:0000256" key="14">
    <source>
        <dbReference type="RuleBase" id="RU000498"/>
    </source>
</evidence>
<dbReference type="Pfam" id="PF06628">
    <property type="entry name" value="Catalase-rel"/>
    <property type="match status" value="1"/>
</dbReference>
<dbReference type="CDD" id="cd03132">
    <property type="entry name" value="GATase1_catalase"/>
    <property type="match status" value="1"/>
</dbReference>
<dbReference type="KEGG" id="nwr:E3U44_18575"/>
<keyword evidence="4 10" id="KW-0575">Peroxidase</keyword>
<protein>
    <recommendedName>
        <fullName evidence="3 10">Catalase</fullName>
        <ecNumber evidence="3 10">1.11.1.6</ecNumber>
    </recommendedName>
</protein>
<dbReference type="PIRSF" id="PIRSF038927">
    <property type="entry name" value="Catalase_clade2"/>
    <property type="match status" value="1"/>
</dbReference>
<keyword evidence="8 10" id="KW-0408">Iron</keyword>
<dbReference type="GO" id="GO:0042744">
    <property type="term" value="P:hydrogen peroxide catabolic process"/>
    <property type="evidence" value="ECO:0007669"/>
    <property type="project" value="UniProtKB-UniRule"/>
</dbReference>
<dbReference type="InterPro" id="IPR041399">
    <property type="entry name" value="Catalase_large_C"/>
</dbReference>
<feature type="domain" description="Catalase core" evidence="16">
    <location>
        <begin position="29"/>
        <end position="417"/>
    </location>
</feature>
<dbReference type="PROSITE" id="PS51402">
    <property type="entry name" value="CATALASE_3"/>
    <property type="match status" value="1"/>
</dbReference>
<comment type="function">
    <text evidence="10">Decomposes hydrogen peroxide into water and oxygen; serves to protect cells from the toxic effects of hydrogen peroxide.</text>
</comment>
<reference evidence="17 18" key="1">
    <citation type="submission" date="2019-03" db="EMBL/GenBank/DDBJ databases">
        <title>The genome sequence of Nitrosococcus wardiae strain D1FHST reveals the archetypal metabolic capacity of ammonia-oxidizing Gammaproteobacteria.</title>
        <authorList>
            <person name="Wang L."/>
            <person name="Lim C.K."/>
            <person name="Hanson T.E."/>
            <person name="Dang H."/>
            <person name="Klotz M.G."/>
        </authorList>
    </citation>
    <scope>NUCLEOTIDE SEQUENCE [LARGE SCALE GENOMIC DNA]</scope>
    <source>
        <strain evidence="17 18">D1FHS</strain>
    </source>
</reference>
<organism evidence="17 18">
    <name type="scientific">Nitrosococcus wardiae</name>
    <dbReference type="NCBI Taxonomy" id="1814290"/>
    <lineage>
        <taxon>Bacteria</taxon>
        <taxon>Pseudomonadati</taxon>
        <taxon>Pseudomonadota</taxon>
        <taxon>Gammaproteobacteria</taxon>
        <taxon>Chromatiales</taxon>
        <taxon>Chromatiaceae</taxon>
        <taxon>Nitrosococcus</taxon>
    </lineage>
</organism>
<evidence type="ECO:0000256" key="8">
    <source>
        <dbReference type="ARBA" id="ARBA00023004"/>
    </source>
</evidence>
<evidence type="ECO:0000256" key="5">
    <source>
        <dbReference type="ARBA" id="ARBA00022617"/>
    </source>
</evidence>
<feature type="active site" evidence="11">
    <location>
        <position position="76"/>
    </location>
</feature>
<dbReference type="Gene3D" id="2.40.180.10">
    <property type="entry name" value="Catalase core domain"/>
    <property type="match status" value="1"/>
</dbReference>
<evidence type="ECO:0000256" key="6">
    <source>
        <dbReference type="ARBA" id="ARBA00022723"/>
    </source>
</evidence>
<evidence type="ECO:0000256" key="7">
    <source>
        <dbReference type="ARBA" id="ARBA00023002"/>
    </source>
</evidence>
<keyword evidence="5 10" id="KW-0349">Heme</keyword>
<evidence type="ECO:0000256" key="12">
    <source>
        <dbReference type="PIRSR" id="PIRSR038927-2"/>
    </source>
</evidence>
<evidence type="ECO:0000259" key="16">
    <source>
        <dbReference type="SMART" id="SM01060"/>
    </source>
</evidence>
<evidence type="ECO:0000256" key="1">
    <source>
        <dbReference type="ARBA" id="ARBA00001971"/>
    </source>
</evidence>
<dbReference type="InterPro" id="IPR029062">
    <property type="entry name" value="Class_I_gatase-like"/>
</dbReference>
<dbReference type="Gene3D" id="3.40.50.880">
    <property type="match status" value="1"/>
</dbReference>
<evidence type="ECO:0000313" key="18">
    <source>
        <dbReference type="Proteomes" id="UP000294325"/>
    </source>
</evidence>
<dbReference type="InterPro" id="IPR020835">
    <property type="entry name" value="Catalase_sf"/>
</dbReference>
<feature type="binding site" description="axial binding residue" evidence="12">
    <location>
        <position position="363"/>
    </location>
    <ligand>
        <name>heme</name>
        <dbReference type="ChEBI" id="CHEBI:30413"/>
    </ligand>
    <ligandPart>
        <name>Fe</name>
        <dbReference type="ChEBI" id="CHEBI:18248"/>
    </ligandPart>
</feature>
<keyword evidence="6 10" id="KW-0479">Metal-binding</keyword>
<dbReference type="GO" id="GO:0020037">
    <property type="term" value="F:heme binding"/>
    <property type="evidence" value="ECO:0007669"/>
    <property type="project" value="UniProtKB-UniRule"/>
</dbReference>
<feature type="active site" evidence="11">
    <location>
        <position position="149"/>
    </location>
</feature>
<dbReference type="SUPFAM" id="SSF56634">
    <property type="entry name" value="Heme-dependent catalase-like"/>
    <property type="match status" value="1"/>
</dbReference>
<feature type="binding site" evidence="13">
    <location>
        <position position="113"/>
    </location>
    <ligand>
        <name>heme</name>
        <dbReference type="ChEBI" id="CHEBI:30413"/>
    </ligand>
</feature>
<evidence type="ECO:0000256" key="3">
    <source>
        <dbReference type="ARBA" id="ARBA00012314"/>
    </source>
</evidence>
<dbReference type="PRINTS" id="PR00067">
    <property type="entry name" value="CATALASE"/>
</dbReference>
<accession>A0A4P7C3A9</accession>
<dbReference type="GO" id="GO:0046872">
    <property type="term" value="F:metal ion binding"/>
    <property type="evidence" value="ECO:0007669"/>
    <property type="project" value="UniProtKB-KW"/>
</dbReference>
<dbReference type="EMBL" id="CP038033">
    <property type="protein sequence ID" value="QBQ56279.1"/>
    <property type="molecule type" value="Genomic_DNA"/>
</dbReference>
<gene>
    <name evidence="17" type="ORF">E3U44_18575</name>
</gene>
<evidence type="ECO:0000256" key="10">
    <source>
        <dbReference type="PIRNR" id="PIRNR038927"/>
    </source>
</evidence>
<dbReference type="EC" id="1.11.1.6" evidence="3 10"/>
<dbReference type="InterPro" id="IPR024712">
    <property type="entry name" value="Catalase_clade2"/>
</dbReference>
<dbReference type="SUPFAM" id="SSF52317">
    <property type="entry name" value="Class I glutamine amidotransferase-like"/>
    <property type="match status" value="1"/>
</dbReference>